<dbReference type="GO" id="GO:0003723">
    <property type="term" value="F:RNA binding"/>
    <property type="evidence" value="ECO:0007669"/>
    <property type="project" value="UniProtKB-UniRule"/>
</dbReference>
<keyword evidence="6" id="KW-1185">Reference proteome</keyword>
<evidence type="ECO:0000256" key="3">
    <source>
        <dbReference type="SAM" id="MobiDB-lite"/>
    </source>
</evidence>
<gene>
    <name evidence="5" type="ORF">CYMTET_3666</name>
</gene>
<reference evidence="5 6" key="1">
    <citation type="journal article" date="2015" name="Genome Biol. Evol.">
        <title>Comparative Genomics of a Bacterivorous Green Alga Reveals Evolutionary Causalities and Consequences of Phago-Mixotrophic Mode of Nutrition.</title>
        <authorList>
            <person name="Burns J.A."/>
            <person name="Paasch A."/>
            <person name="Narechania A."/>
            <person name="Kim E."/>
        </authorList>
    </citation>
    <scope>NUCLEOTIDE SEQUENCE [LARGE SCALE GENOMIC DNA]</scope>
    <source>
        <strain evidence="5 6">PLY_AMNH</strain>
    </source>
</reference>
<organism evidence="5 6">
    <name type="scientific">Cymbomonas tetramitiformis</name>
    <dbReference type="NCBI Taxonomy" id="36881"/>
    <lineage>
        <taxon>Eukaryota</taxon>
        <taxon>Viridiplantae</taxon>
        <taxon>Chlorophyta</taxon>
        <taxon>Pyramimonadophyceae</taxon>
        <taxon>Pyramimonadales</taxon>
        <taxon>Pyramimonadaceae</taxon>
        <taxon>Cymbomonas</taxon>
    </lineage>
</organism>
<evidence type="ECO:0000313" key="6">
    <source>
        <dbReference type="Proteomes" id="UP001190700"/>
    </source>
</evidence>
<evidence type="ECO:0000313" key="5">
    <source>
        <dbReference type="EMBL" id="KAK3288878.1"/>
    </source>
</evidence>
<dbReference type="AlphaFoldDB" id="A0AAE0H2T0"/>
<feature type="region of interest" description="Disordered" evidence="3">
    <location>
        <begin position="89"/>
        <end position="123"/>
    </location>
</feature>
<keyword evidence="1 2" id="KW-0694">RNA-binding</keyword>
<name>A0AAE0H2T0_9CHLO</name>
<sequence>MGDTGNDSGIIRTLFITGLPHDLKEREIYNLFRGYAGYEGCRIQYGPEGSTRPPAVFAIFDSQAHALEAKELLQGARFDPDAPEELRIDLAKSNSKPKRERDDGNPGRNPKQMRGLQGASAYNGMPPNAGLGQRMFMYEQQLPPQIPQQMYSGFEPSQAAFNIAASQSLALRPSGYDGSLGGPLTAAPAAVFSGYDAPSRGGRGHEGNPPCATIYVHNLGQDCSEGELTNIFSTFAGYKKMVFSMKPGKTPVAWVDFMDEIHSGAALQALQGLVPPSGRGTDLSTGLRIEFAKQRIRR</sequence>
<proteinExistence type="predicted"/>
<dbReference type="InterPro" id="IPR035979">
    <property type="entry name" value="RBD_domain_sf"/>
</dbReference>
<dbReference type="PANTHER" id="PTHR10501">
    <property type="entry name" value="U1 SMALL NUCLEAR RIBONUCLEOPROTEIN A/U2 SMALL NUCLEAR RIBONUCLEOPROTEIN B"/>
    <property type="match status" value="1"/>
</dbReference>
<feature type="domain" description="RRM" evidence="4">
    <location>
        <begin position="12"/>
        <end position="93"/>
    </location>
</feature>
<feature type="domain" description="RRM" evidence="4">
    <location>
        <begin position="212"/>
        <end position="294"/>
    </location>
</feature>
<dbReference type="PROSITE" id="PS50102">
    <property type="entry name" value="RRM"/>
    <property type="match status" value="2"/>
</dbReference>
<dbReference type="Gene3D" id="3.30.70.330">
    <property type="match status" value="2"/>
</dbReference>
<dbReference type="InterPro" id="IPR012677">
    <property type="entry name" value="Nucleotide-bd_a/b_plait_sf"/>
</dbReference>
<protein>
    <recommendedName>
        <fullName evidence="4">RRM domain-containing protein</fullName>
    </recommendedName>
</protein>
<dbReference type="SMART" id="SM00360">
    <property type="entry name" value="RRM"/>
    <property type="match status" value="2"/>
</dbReference>
<evidence type="ECO:0000256" key="1">
    <source>
        <dbReference type="ARBA" id="ARBA00022884"/>
    </source>
</evidence>
<evidence type="ECO:0000259" key="4">
    <source>
        <dbReference type="PROSITE" id="PS50102"/>
    </source>
</evidence>
<evidence type="ECO:0000256" key="2">
    <source>
        <dbReference type="PROSITE-ProRule" id="PRU00176"/>
    </source>
</evidence>
<dbReference type="Proteomes" id="UP001190700">
    <property type="component" value="Unassembled WGS sequence"/>
</dbReference>
<accession>A0AAE0H2T0</accession>
<dbReference type="EMBL" id="LGRX02000338">
    <property type="protein sequence ID" value="KAK3288878.1"/>
    <property type="molecule type" value="Genomic_DNA"/>
</dbReference>
<dbReference type="SUPFAM" id="SSF54928">
    <property type="entry name" value="RNA-binding domain, RBD"/>
    <property type="match status" value="1"/>
</dbReference>
<dbReference type="InterPro" id="IPR000504">
    <property type="entry name" value="RRM_dom"/>
</dbReference>
<dbReference type="Pfam" id="PF00076">
    <property type="entry name" value="RRM_1"/>
    <property type="match status" value="2"/>
</dbReference>
<comment type="caution">
    <text evidence="5">The sequence shown here is derived from an EMBL/GenBank/DDBJ whole genome shotgun (WGS) entry which is preliminary data.</text>
</comment>